<evidence type="ECO:0000313" key="1">
    <source>
        <dbReference type="EMBL" id="KAJ7543343.1"/>
    </source>
</evidence>
<dbReference type="Proteomes" id="UP001162992">
    <property type="component" value="Chromosome 9"/>
</dbReference>
<sequence>MRLSSAAAAAGWDDAVLLTGPSSSSLQRFIHGVRISTRAAHLCYRNGSGGGGGAAAAARGKSCRLLSVCAAVGGMTREVGIDDENDWEAELIGEISPVPQRRRPTVQTLKQSFCKTEVRSRDEGDEQEWAVRARKLGLETLQSRAFCAEDLERLLLCSRRRKKKFRNAKGNENNSEQKVAGAKSTGLVTGGQEKVHCSEDTLCISAEPKFERVSMQTRDDPGSIGDIAEDFNFQHEESRGKERKKTEFAFRGSPSGFAQLSLQQQWRDEKSLHRALVEAGDVQELLRLVASQNPSILTAKNVATAIHRIARHMERFSSTESERLIIARRREMCELVTLAMEILPECSAQGLSNIAWALSKLGGRLLYEAEMDTVAEAVIDKVDQLNAQNVANTAGAFASMQHSAPAVFDNLALRASSLVQSFKAQELAQVIWSFASLNHPAHPLLDSLDTIFNGQMMRNVFSSDFQSVKVGEKRTGNLCNTDSEFQSGTMFSKRFNVEDAQRMDGGGSVLDFYSFEQLANIAWSYAVLGELQRPFFSLLLSTISGRASELQTTSGHLSMQRCQQPRLLGQIHQVCTCLKLEYSHLRLSVGKILEELAHKVWEEDKRSGKITSVLQKNLQYLLVSTGKNWVYEYTGAEYSLDAALVEEKIAIEVDGPSHFTRNTGLPLGHTVLKRRLLKASGWNILPVSYHQWESVQGEAQQRQVLQRLLDGS</sequence>
<proteinExistence type="predicted"/>
<reference evidence="2" key="1">
    <citation type="journal article" date="2024" name="Proc. Natl. Acad. Sci. U.S.A.">
        <title>Extraordinary preservation of gene collinearity over three hundred million years revealed in homosporous lycophytes.</title>
        <authorList>
            <person name="Li C."/>
            <person name="Wickell D."/>
            <person name="Kuo L.Y."/>
            <person name="Chen X."/>
            <person name="Nie B."/>
            <person name="Liao X."/>
            <person name="Peng D."/>
            <person name="Ji J."/>
            <person name="Jenkins J."/>
            <person name="Williams M."/>
            <person name="Shu S."/>
            <person name="Plott C."/>
            <person name="Barry K."/>
            <person name="Rajasekar S."/>
            <person name="Grimwood J."/>
            <person name="Han X."/>
            <person name="Sun S."/>
            <person name="Hou Z."/>
            <person name="He W."/>
            <person name="Dai G."/>
            <person name="Sun C."/>
            <person name="Schmutz J."/>
            <person name="Leebens-Mack J.H."/>
            <person name="Li F.W."/>
            <person name="Wang L."/>
        </authorList>
    </citation>
    <scope>NUCLEOTIDE SEQUENCE [LARGE SCALE GENOMIC DNA]</scope>
    <source>
        <strain evidence="2">cv. PW_Plant_1</strain>
    </source>
</reference>
<organism evidence="1 2">
    <name type="scientific">Diphasiastrum complanatum</name>
    <name type="common">Issler's clubmoss</name>
    <name type="synonym">Lycopodium complanatum</name>
    <dbReference type="NCBI Taxonomy" id="34168"/>
    <lineage>
        <taxon>Eukaryota</taxon>
        <taxon>Viridiplantae</taxon>
        <taxon>Streptophyta</taxon>
        <taxon>Embryophyta</taxon>
        <taxon>Tracheophyta</taxon>
        <taxon>Lycopodiopsida</taxon>
        <taxon>Lycopodiales</taxon>
        <taxon>Lycopodiaceae</taxon>
        <taxon>Lycopodioideae</taxon>
        <taxon>Diphasiastrum</taxon>
    </lineage>
</organism>
<dbReference type="EMBL" id="CM055100">
    <property type="protein sequence ID" value="KAJ7543343.1"/>
    <property type="molecule type" value="Genomic_DNA"/>
</dbReference>
<name>A0ACC2CMU9_DIPCM</name>
<accession>A0ACC2CMU9</accession>
<protein>
    <submittedName>
        <fullName evidence="1">Uncharacterized protein</fullName>
    </submittedName>
</protein>
<keyword evidence="2" id="KW-1185">Reference proteome</keyword>
<gene>
    <name evidence="1" type="ORF">O6H91_09G034000</name>
</gene>
<evidence type="ECO:0000313" key="2">
    <source>
        <dbReference type="Proteomes" id="UP001162992"/>
    </source>
</evidence>
<comment type="caution">
    <text evidence="1">The sequence shown here is derived from an EMBL/GenBank/DDBJ whole genome shotgun (WGS) entry which is preliminary data.</text>
</comment>